<feature type="domain" description="EF-hand" evidence="8">
    <location>
        <begin position="513"/>
        <end position="548"/>
    </location>
</feature>
<protein>
    <recommendedName>
        <fullName evidence="8">EF-hand domain-containing protein</fullName>
    </recommendedName>
</protein>
<evidence type="ECO:0000256" key="1">
    <source>
        <dbReference type="ARBA" id="ARBA00004141"/>
    </source>
</evidence>
<dbReference type="Pfam" id="PF13202">
    <property type="entry name" value="EF-hand_5"/>
    <property type="match status" value="1"/>
</dbReference>
<feature type="transmembrane region" description="Helical" evidence="7">
    <location>
        <begin position="344"/>
        <end position="366"/>
    </location>
</feature>
<evidence type="ECO:0000256" key="6">
    <source>
        <dbReference type="SAM" id="MobiDB-lite"/>
    </source>
</evidence>
<dbReference type="Gene3D" id="1.20.120.350">
    <property type="entry name" value="Voltage-gated potassium channels. Chain C"/>
    <property type="match status" value="1"/>
</dbReference>
<dbReference type="InterPro" id="IPR011992">
    <property type="entry name" value="EF-hand-dom_pair"/>
</dbReference>
<dbReference type="Gene3D" id="1.10.287.70">
    <property type="match status" value="1"/>
</dbReference>
<dbReference type="OMA" id="MEMATME"/>
<dbReference type="SUPFAM" id="SSF81324">
    <property type="entry name" value="Voltage-gated potassium channels"/>
    <property type="match status" value="1"/>
</dbReference>
<dbReference type="InterPro" id="IPR002048">
    <property type="entry name" value="EF_hand_dom"/>
</dbReference>
<evidence type="ECO:0000313" key="10">
    <source>
        <dbReference type="Proteomes" id="UP000654075"/>
    </source>
</evidence>
<name>A0A813GI83_POLGL</name>
<dbReference type="SUPFAM" id="SSF47473">
    <property type="entry name" value="EF-hand"/>
    <property type="match status" value="1"/>
</dbReference>
<dbReference type="InterPro" id="IPR005821">
    <property type="entry name" value="Ion_trans_dom"/>
</dbReference>
<keyword evidence="10" id="KW-1185">Reference proteome</keyword>
<dbReference type="GO" id="GO:0001518">
    <property type="term" value="C:voltage-gated sodium channel complex"/>
    <property type="evidence" value="ECO:0007669"/>
    <property type="project" value="TreeGrafter"/>
</dbReference>
<dbReference type="Gene3D" id="1.10.238.10">
    <property type="entry name" value="EF-hand"/>
    <property type="match status" value="1"/>
</dbReference>
<dbReference type="Proteomes" id="UP000654075">
    <property type="component" value="Unassembled WGS sequence"/>
</dbReference>
<feature type="transmembrane region" description="Helical" evidence="7">
    <location>
        <begin position="238"/>
        <end position="260"/>
    </location>
</feature>
<evidence type="ECO:0000259" key="8">
    <source>
        <dbReference type="PROSITE" id="PS50222"/>
    </source>
</evidence>
<dbReference type="InterPro" id="IPR018247">
    <property type="entry name" value="EF_Hand_1_Ca_BS"/>
</dbReference>
<keyword evidence="4 7" id="KW-1133">Transmembrane helix</keyword>
<dbReference type="AlphaFoldDB" id="A0A813GI83"/>
<keyword evidence="2 7" id="KW-0812">Transmembrane</keyword>
<feature type="region of interest" description="Disordered" evidence="6">
    <location>
        <begin position="113"/>
        <end position="168"/>
    </location>
</feature>
<evidence type="ECO:0000256" key="7">
    <source>
        <dbReference type="SAM" id="Phobius"/>
    </source>
</evidence>
<evidence type="ECO:0000256" key="2">
    <source>
        <dbReference type="ARBA" id="ARBA00022692"/>
    </source>
</evidence>
<dbReference type="PROSITE" id="PS50222">
    <property type="entry name" value="EF_HAND_2"/>
    <property type="match status" value="1"/>
</dbReference>
<dbReference type="CDD" id="cd00051">
    <property type="entry name" value="EFh"/>
    <property type="match status" value="1"/>
</dbReference>
<accession>A0A813GI83</accession>
<dbReference type="PANTHER" id="PTHR10037">
    <property type="entry name" value="VOLTAGE-GATED CATION CHANNEL CALCIUM AND SODIUM"/>
    <property type="match status" value="1"/>
</dbReference>
<dbReference type="InterPro" id="IPR043203">
    <property type="entry name" value="VGCC_Ca_Na"/>
</dbReference>
<dbReference type="EMBL" id="CAJNNV010027995">
    <property type="protein sequence ID" value="CAE8622556.1"/>
    <property type="molecule type" value="Genomic_DNA"/>
</dbReference>
<evidence type="ECO:0000256" key="3">
    <source>
        <dbReference type="ARBA" id="ARBA00022837"/>
    </source>
</evidence>
<reference evidence="9" key="1">
    <citation type="submission" date="2021-02" db="EMBL/GenBank/DDBJ databases">
        <authorList>
            <person name="Dougan E. K."/>
            <person name="Rhodes N."/>
            <person name="Thang M."/>
            <person name="Chan C."/>
        </authorList>
    </citation>
    <scope>NUCLEOTIDE SEQUENCE</scope>
</reference>
<dbReference type="InterPro" id="IPR027359">
    <property type="entry name" value="Volt_channel_dom_sf"/>
</dbReference>
<keyword evidence="5 7" id="KW-0472">Membrane</keyword>
<dbReference type="GO" id="GO:0005509">
    <property type="term" value="F:calcium ion binding"/>
    <property type="evidence" value="ECO:0007669"/>
    <property type="project" value="InterPro"/>
</dbReference>
<dbReference type="GO" id="GO:0005248">
    <property type="term" value="F:voltage-gated sodium channel activity"/>
    <property type="evidence" value="ECO:0007669"/>
    <property type="project" value="TreeGrafter"/>
</dbReference>
<comment type="subcellular location">
    <subcellularLocation>
        <location evidence="1">Membrane</location>
        <topology evidence="1">Multi-pass membrane protein</topology>
    </subcellularLocation>
</comment>
<feature type="compositionally biased region" description="Pro residues" evidence="6">
    <location>
        <begin position="131"/>
        <end position="144"/>
    </location>
</feature>
<proteinExistence type="predicted"/>
<dbReference type="SMART" id="SM00054">
    <property type="entry name" value="EFh"/>
    <property type="match status" value="2"/>
</dbReference>
<feature type="transmembrane region" description="Helical" evidence="7">
    <location>
        <begin position="272"/>
        <end position="293"/>
    </location>
</feature>
<feature type="transmembrane region" description="Helical" evidence="7">
    <location>
        <begin position="419"/>
        <end position="446"/>
    </location>
</feature>
<dbReference type="Pfam" id="PF00520">
    <property type="entry name" value="Ion_trans"/>
    <property type="match status" value="1"/>
</dbReference>
<gene>
    <name evidence="9" type="ORF">PGLA1383_LOCUS39992</name>
</gene>
<comment type="caution">
    <text evidence="9">The sequence shown here is derived from an EMBL/GenBank/DDBJ whole genome shotgun (WGS) entry which is preliminary data.</text>
</comment>
<dbReference type="PANTHER" id="PTHR10037:SF62">
    <property type="entry name" value="SODIUM CHANNEL PROTEIN 60E"/>
    <property type="match status" value="1"/>
</dbReference>
<sequence>MESSLPPGSLLDCLNFESFRGPDAAAAPTTQLLDEVDKLMHHHRIEIEAYLLEWCQRHESKIGPTPLPELREESSSKCSACSRLVEATRIGKISVAASECGKDEDKGLQAELQPLSPNSCASNAVRVLPSPGSPPPQPPPPPPKKNTKTQSGMLARSQAAKPGKSRKSEMMSDAKRLELLAQQTMVQKITASRQWEWFSISLILFNTIYIGLSTQYIAQRAESAALANQAFTTAEPEAFFVCQVLFTILFTFELSMRWVSDGLIEFWKGDDICWNALDLCVVLFGFVDLALTLAQRDQNGGSFTVIRVIRVVRVVRVARIIRVMKFFRELRLMLLSIMSSFKNLTWVVVVLGMLFYVFAITFTSAATDFLETTEMRSDPANKELVDTFGTLDKSVLSLYMCMSGGSEWSTCYNSLHVLPWLYCGLFLSFITFALFAVVNIVTGVFVESAMQSSLSDRESIVQDEISAQRSYLQAMGTLFLELDEDQSGLITLEEFQGRMDDPRVVAYFNSLKLDVTDASMLFRLLDEDGSGEVTCEEFVTGCQKLQGESRSLDAKIMQLEVKSLKRSMDMLMKIMKSRPDTWYNARACQADGQRRD</sequence>
<organism evidence="9 10">
    <name type="scientific">Polarella glacialis</name>
    <name type="common">Dinoflagellate</name>
    <dbReference type="NCBI Taxonomy" id="89957"/>
    <lineage>
        <taxon>Eukaryota</taxon>
        <taxon>Sar</taxon>
        <taxon>Alveolata</taxon>
        <taxon>Dinophyceae</taxon>
        <taxon>Suessiales</taxon>
        <taxon>Suessiaceae</taxon>
        <taxon>Polarella</taxon>
    </lineage>
</organism>
<feature type="transmembrane region" description="Helical" evidence="7">
    <location>
        <begin position="197"/>
        <end position="218"/>
    </location>
</feature>
<evidence type="ECO:0000313" key="9">
    <source>
        <dbReference type="EMBL" id="CAE8622556.1"/>
    </source>
</evidence>
<dbReference type="OrthoDB" id="427950at2759"/>
<dbReference type="PROSITE" id="PS00018">
    <property type="entry name" value="EF_HAND_1"/>
    <property type="match status" value="2"/>
</dbReference>
<dbReference type="Pfam" id="PF13833">
    <property type="entry name" value="EF-hand_8"/>
    <property type="match status" value="1"/>
</dbReference>
<evidence type="ECO:0000256" key="5">
    <source>
        <dbReference type="ARBA" id="ARBA00023136"/>
    </source>
</evidence>
<keyword evidence="3" id="KW-0106">Calcium</keyword>
<evidence type="ECO:0000256" key="4">
    <source>
        <dbReference type="ARBA" id="ARBA00022989"/>
    </source>
</evidence>